<organism evidence="2 3">
    <name type="scientific">Sphingobacterium phlebotomi</name>
    <dbReference type="NCBI Taxonomy" id="2605433"/>
    <lineage>
        <taxon>Bacteria</taxon>
        <taxon>Pseudomonadati</taxon>
        <taxon>Bacteroidota</taxon>
        <taxon>Sphingobacteriia</taxon>
        <taxon>Sphingobacteriales</taxon>
        <taxon>Sphingobacteriaceae</taxon>
        <taxon>Sphingobacterium</taxon>
    </lineage>
</organism>
<dbReference type="CDD" id="cd09872">
    <property type="entry name" value="PIN_Sll0205-like"/>
    <property type="match status" value="1"/>
</dbReference>
<evidence type="ECO:0000313" key="3">
    <source>
        <dbReference type="Proteomes" id="UP000322362"/>
    </source>
</evidence>
<gene>
    <name evidence="2" type="ORF">FXV77_15330</name>
</gene>
<proteinExistence type="predicted"/>
<dbReference type="PANTHER" id="PTHR36173:SF2">
    <property type="entry name" value="RIBONUCLEASE VAPC16"/>
    <property type="match status" value="1"/>
</dbReference>
<evidence type="ECO:0000313" key="2">
    <source>
        <dbReference type="EMBL" id="TYR34394.1"/>
    </source>
</evidence>
<evidence type="ECO:0000259" key="1">
    <source>
        <dbReference type="Pfam" id="PF01850"/>
    </source>
</evidence>
<dbReference type="Pfam" id="PF01850">
    <property type="entry name" value="PIN"/>
    <property type="match status" value="1"/>
</dbReference>
<dbReference type="Proteomes" id="UP000322362">
    <property type="component" value="Unassembled WGS sequence"/>
</dbReference>
<dbReference type="SUPFAM" id="SSF88723">
    <property type="entry name" value="PIN domain-like"/>
    <property type="match status" value="1"/>
</dbReference>
<dbReference type="PANTHER" id="PTHR36173">
    <property type="entry name" value="RIBONUCLEASE VAPC16-RELATED"/>
    <property type="match status" value="1"/>
</dbReference>
<dbReference type="EMBL" id="VTAV01000012">
    <property type="protein sequence ID" value="TYR34394.1"/>
    <property type="molecule type" value="Genomic_DNA"/>
</dbReference>
<dbReference type="InterPro" id="IPR052919">
    <property type="entry name" value="TA_system_RNase"/>
</dbReference>
<dbReference type="RefSeq" id="WP_148920117.1">
    <property type="nucleotide sequence ID" value="NZ_VTAV01000012.1"/>
</dbReference>
<dbReference type="AlphaFoldDB" id="A0A5D4H1M9"/>
<comment type="caution">
    <text evidence="2">The sequence shown here is derived from an EMBL/GenBank/DDBJ whole genome shotgun (WGS) entry which is preliminary data.</text>
</comment>
<reference evidence="2 3" key="1">
    <citation type="submission" date="2019-08" db="EMBL/GenBank/DDBJ databases">
        <title>Phlebobacter frassis gen. nov. sp. nov., a new member of family Sphingobacteriaceae isolated from sand fly rearing media.</title>
        <authorList>
            <person name="Kakumanu M.L."/>
            <person name="Marayati B.F."/>
            <person name="Wada-Katsumata A."/>
            <person name="Wasserberg G."/>
            <person name="Schal C."/>
            <person name="Apperson C.S."/>
            <person name="Ponnusamy L."/>
        </authorList>
    </citation>
    <scope>NUCLEOTIDE SEQUENCE [LARGE SCALE GENOMIC DNA]</scope>
    <source>
        <strain evidence="2 3">SSI9</strain>
    </source>
</reference>
<protein>
    <submittedName>
        <fullName evidence="2">Type II toxin-antitoxin system VapC family toxin</fullName>
    </submittedName>
</protein>
<dbReference type="InterPro" id="IPR002716">
    <property type="entry name" value="PIN_dom"/>
</dbReference>
<keyword evidence="3" id="KW-1185">Reference proteome</keyword>
<sequence length="128" mass="14635">MGQYLLDTHVLLWMQDDSDNLPADIKTILSNAENDLYISIASLWEIVIKKSLGKLLLGYSIEELVQSCTINYIIILPIQPSFLTTLEKLSFHHRDPFDRIIAATAIDLNYQLISKDANLKKYPLSVVW</sequence>
<accession>A0A5D4H1M9</accession>
<feature type="domain" description="PIN" evidence="1">
    <location>
        <begin position="4"/>
        <end position="122"/>
    </location>
</feature>
<name>A0A5D4H1M9_9SPHI</name>
<dbReference type="InterPro" id="IPR029060">
    <property type="entry name" value="PIN-like_dom_sf"/>
</dbReference>
<dbReference type="InterPro" id="IPR041705">
    <property type="entry name" value="PIN_Sll0205"/>
</dbReference>
<dbReference type="Gene3D" id="3.40.50.1010">
    <property type="entry name" value="5'-nuclease"/>
    <property type="match status" value="1"/>
</dbReference>